<dbReference type="AlphaFoldDB" id="A0A7J6VC78"/>
<feature type="compositionally biased region" description="Polar residues" evidence="1">
    <location>
        <begin position="1"/>
        <end position="20"/>
    </location>
</feature>
<reference evidence="2 3" key="1">
    <citation type="submission" date="2020-06" db="EMBL/GenBank/DDBJ databases">
        <title>Transcriptomic and genomic resources for Thalictrum thalictroides and T. hernandezii: Facilitating candidate gene discovery in an emerging model plant lineage.</title>
        <authorList>
            <person name="Arias T."/>
            <person name="Riano-Pachon D.M."/>
            <person name="Di Stilio V.S."/>
        </authorList>
    </citation>
    <scope>NUCLEOTIDE SEQUENCE [LARGE SCALE GENOMIC DNA]</scope>
    <source>
        <strain evidence="3">cv. WT478/WT964</strain>
        <tissue evidence="2">Leaves</tissue>
    </source>
</reference>
<feature type="region of interest" description="Disordered" evidence="1">
    <location>
        <begin position="1"/>
        <end position="95"/>
    </location>
</feature>
<sequence length="95" mass="10886">MQPDSNELENTSNHDSSNDMYSDEEDNIDSSDAEIEEGTRQELQNPDTTKYLMTPEEIKKNEQKEYNTRNKKGRLNQGSIKAKSPKKVGGGRKRH</sequence>
<comment type="caution">
    <text evidence="2">The sequence shown here is derived from an EMBL/GenBank/DDBJ whole genome shotgun (WGS) entry which is preliminary data.</text>
</comment>
<evidence type="ECO:0000313" key="2">
    <source>
        <dbReference type="EMBL" id="KAF5182357.1"/>
    </source>
</evidence>
<dbReference type="Proteomes" id="UP000554482">
    <property type="component" value="Unassembled WGS sequence"/>
</dbReference>
<feature type="compositionally biased region" description="Acidic residues" evidence="1">
    <location>
        <begin position="21"/>
        <end position="36"/>
    </location>
</feature>
<accession>A0A7J6VC78</accession>
<feature type="compositionally biased region" description="Basic residues" evidence="1">
    <location>
        <begin position="83"/>
        <end position="95"/>
    </location>
</feature>
<proteinExistence type="predicted"/>
<organism evidence="2 3">
    <name type="scientific">Thalictrum thalictroides</name>
    <name type="common">Rue-anemone</name>
    <name type="synonym">Anemone thalictroides</name>
    <dbReference type="NCBI Taxonomy" id="46969"/>
    <lineage>
        <taxon>Eukaryota</taxon>
        <taxon>Viridiplantae</taxon>
        <taxon>Streptophyta</taxon>
        <taxon>Embryophyta</taxon>
        <taxon>Tracheophyta</taxon>
        <taxon>Spermatophyta</taxon>
        <taxon>Magnoliopsida</taxon>
        <taxon>Ranunculales</taxon>
        <taxon>Ranunculaceae</taxon>
        <taxon>Thalictroideae</taxon>
        <taxon>Thalictrum</taxon>
    </lineage>
</organism>
<evidence type="ECO:0000313" key="3">
    <source>
        <dbReference type="Proteomes" id="UP000554482"/>
    </source>
</evidence>
<gene>
    <name evidence="2" type="ORF">FRX31_028054</name>
</gene>
<dbReference type="EMBL" id="JABWDY010034846">
    <property type="protein sequence ID" value="KAF5182357.1"/>
    <property type="molecule type" value="Genomic_DNA"/>
</dbReference>
<feature type="compositionally biased region" description="Basic and acidic residues" evidence="1">
    <location>
        <begin position="56"/>
        <end position="68"/>
    </location>
</feature>
<keyword evidence="3" id="KW-1185">Reference proteome</keyword>
<protein>
    <submittedName>
        <fullName evidence="2">Uncharacterized protein</fullName>
    </submittedName>
</protein>
<name>A0A7J6VC78_THATH</name>
<evidence type="ECO:0000256" key="1">
    <source>
        <dbReference type="SAM" id="MobiDB-lite"/>
    </source>
</evidence>